<evidence type="ECO:0000313" key="2">
    <source>
        <dbReference type="Proteomes" id="UP000320593"/>
    </source>
</evidence>
<protein>
    <submittedName>
        <fullName evidence="1">Uncharacterized protein</fullName>
    </submittedName>
</protein>
<reference evidence="1 2" key="1">
    <citation type="submission" date="2019-07" db="EMBL/GenBank/DDBJ databases">
        <title>Genomic Encyclopedia of Archaeal and Bacterial Type Strains, Phase II (KMG-II): from individual species to whole genera.</title>
        <authorList>
            <person name="Goeker M."/>
        </authorList>
    </citation>
    <scope>NUCLEOTIDE SEQUENCE [LARGE SCALE GENOMIC DNA]</scope>
    <source>
        <strain evidence="1 2">ATCC BAA-252</strain>
    </source>
</reference>
<organism evidence="1 2">
    <name type="scientific">Roseibium hamelinense</name>
    <dbReference type="NCBI Taxonomy" id="150831"/>
    <lineage>
        <taxon>Bacteria</taxon>
        <taxon>Pseudomonadati</taxon>
        <taxon>Pseudomonadota</taxon>
        <taxon>Alphaproteobacteria</taxon>
        <taxon>Hyphomicrobiales</taxon>
        <taxon>Stappiaceae</taxon>
        <taxon>Roseibium</taxon>
    </lineage>
</organism>
<sequence length="60" mass="6962">MKQQTSRLTVRSVRRETHIKLAILRRYTRLTFGSIIDDAVEALWEAYIEDGHEIVDDTSG</sequence>
<gene>
    <name evidence="1" type="ORF">JM93_03865</name>
</gene>
<evidence type="ECO:0000313" key="1">
    <source>
        <dbReference type="EMBL" id="TWI81903.1"/>
    </source>
</evidence>
<name>A0A562SLA0_9HYPH</name>
<dbReference type="Proteomes" id="UP000320593">
    <property type="component" value="Unassembled WGS sequence"/>
</dbReference>
<comment type="caution">
    <text evidence="1">The sequence shown here is derived from an EMBL/GenBank/DDBJ whole genome shotgun (WGS) entry which is preliminary data.</text>
</comment>
<dbReference type="EMBL" id="VLLF01000010">
    <property type="protein sequence ID" value="TWI81903.1"/>
    <property type="molecule type" value="Genomic_DNA"/>
</dbReference>
<keyword evidence="2" id="KW-1185">Reference proteome</keyword>
<accession>A0A562SLA0</accession>
<proteinExistence type="predicted"/>
<dbReference type="AlphaFoldDB" id="A0A562SLA0"/>